<organism evidence="2 3">
    <name type="scientific">Austropuccinia psidii MF-1</name>
    <dbReference type="NCBI Taxonomy" id="1389203"/>
    <lineage>
        <taxon>Eukaryota</taxon>
        <taxon>Fungi</taxon>
        <taxon>Dikarya</taxon>
        <taxon>Basidiomycota</taxon>
        <taxon>Pucciniomycotina</taxon>
        <taxon>Pucciniomycetes</taxon>
        <taxon>Pucciniales</taxon>
        <taxon>Sphaerophragmiaceae</taxon>
        <taxon>Austropuccinia</taxon>
    </lineage>
</organism>
<name>A0A9Q3DEZ6_9BASI</name>
<keyword evidence="3" id="KW-1185">Reference proteome</keyword>
<dbReference type="EMBL" id="AVOT02017013">
    <property type="protein sequence ID" value="MBW0502786.1"/>
    <property type="molecule type" value="Genomic_DNA"/>
</dbReference>
<gene>
    <name evidence="2" type="ORF">O181_042501</name>
</gene>
<feature type="region of interest" description="Disordered" evidence="1">
    <location>
        <begin position="87"/>
        <end position="126"/>
    </location>
</feature>
<evidence type="ECO:0000313" key="2">
    <source>
        <dbReference type="EMBL" id="MBW0502786.1"/>
    </source>
</evidence>
<accession>A0A9Q3DEZ6</accession>
<dbReference type="Proteomes" id="UP000765509">
    <property type="component" value="Unassembled WGS sequence"/>
</dbReference>
<evidence type="ECO:0000313" key="3">
    <source>
        <dbReference type="Proteomes" id="UP000765509"/>
    </source>
</evidence>
<proteinExistence type="predicted"/>
<protein>
    <submittedName>
        <fullName evidence="2">Uncharacterized protein</fullName>
    </submittedName>
</protein>
<evidence type="ECO:0000256" key="1">
    <source>
        <dbReference type="SAM" id="MobiDB-lite"/>
    </source>
</evidence>
<feature type="compositionally biased region" description="Low complexity" evidence="1">
    <location>
        <begin position="106"/>
        <end position="120"/>
    </location>
</feature>
<reference evidence="2" key="1">
    <citation type="submission" date="2021-03" db="EMBL/GenBank/DDBJ databases">
        <title>Draft genome sequence of rust myrtle Austropuccinia psidii MF-1, a brazilian biotype.</title>
        <authorList>
            <person name="Quecine M.C."/>
            <person name="Pachon D.M.R."/>
            <person name="Bonatelli M.L."/>
            <person name="Correr F.H."/>
            <person name="Franceschini L.M."/>
            <person name="Leite T.F."/>
            <person name="Margarido G.R.A."/>
            <person name="Almeida C.A."/>
            <person name="Ferrarezi J.A."/>
            <person name="Labate C.A."/>
        </authorList>
    </citation>
    <scope>NUCLEOTIDE SEQUENCE</scope>
    <source>
        <strain evidence="2">MF-1</strain>
    </source>
</reference>
<dbReference type="AlphaFoldDB" id="A0A9Q3DEZ6"/>
<comment type="caution">
    <text evidence="2">The sequence shown here is derived from an EMBL/GenBank/DDBJ whole genome shotgun (WGS) entry which is preliminary data.</text>
</comment>
<sequence>MPIISEQELELSMSKSNRYKAHSEGSNRHLYEPVQTVLHSIQGQGLENVSTNPPSSDEFLEDLEKIPEIGGNSEILQWMGSLIIHTSNKKDKGLPCQKEGGKQRRSPSSFYQKSSSQPTSPRREEE</sequence>